<gene>
    <name evidence="3" type="ORF">PMEA_00011018</name>
</gene>
<evidence type="ECO:0000313" key="4">
    <source>
        <dbReference type="Proteomes" id="UP001159428"/>
    </source>
</evidence>
<feature type="domain" description="IQCH-like ATP-grasp" evidence="2">
    <location>
        <begin position="674"/>
        <end position="937"/>
    </location>
</feature>
<protein>
    <recommendedName>
        <fullName evidence="2">IQCH-like ATP-grasp domain-containing protein</fullName>
    </recommendedName>
</protein>
<feature type="region of interest" description="Disordered" evidence="1">
    <location>
        <begin position="1079"/>
        <end position="1165"/>
    </location>
</feature>
<keyword evidence="4" id="KW-1185">Reference proteome</keyword>
<dbReference type="PANTHER" id="PTHR14465">
    <property type="entry name" value="IQ DOMAIN-CONTAINING PROTEIN H"/>
    <property type="match status" value="1"/>
</dbReference>
<feature type="compositionally biased region" description="Basic and acidic residues" evidence="1">
    <location>
        <begin position="1100"/>
        <end position="1109"/>
    </location>
</feature>
<feature type="region of interest" description="Disordered" evidence="1">
    <location>
        <begin position="273"/>
        <end position="302"/>
    </location>
</feature>
<dbReference type="PANTHER" id="PTHR14465:SF0">
    <property type="entry name" value="IQ DOMAIN-CONTAINING PROTEIN H"/>
    <property type="match status" value="1"/>
</dbReference>
<evidence type="ECO:0000259" key="2">
    <source>
        <dbReference type="Pfam" id="PF24923"/>
    </source>
</evidence>
<feature type="compositionally biased region" description="Polar residues" evidence="1">
    <location>
        <begin position="1079"/>
        <end position="1094"/>
    </location>
</feature>
<name>A0AAU9VQ70_9CNID</name>
<dbReference type="CDD" id="cd23767">
    <property type="entry name" value="IQCD"/>
    <property type="match status" value="1"/>
</dbReference>
<feature type="region of interest" description="Disordered" evidence="1">
    <location>
        <begin position="947"/>
        <end position="972"/>
    </location>
</feature>
<dbReference type="Pfam" id="PF24923">
    <property type="entry name" value="ATP-grasp_IQCH"/>
    <property type="match status" value="1"/>
</dbReference>
<dbReference type="Pfam" id="PF00612">
    <property type="entry name" value="IQ"/>
    <property type="match status" value="1"/>
</dbReference>
<reference evidence="3 4" key="1">
    <citation type="submission" date="2022-05" db="EMBL/GenBank/DDBJ databases">
        <authorList>
            <consortium name="Genoscope - CEA"/>
            <person name="William W."/>
        </authorList>
    </citation>
    <scope>NUCLEOTIDE SEQUENCE [LARGE SCALE GENOMIC DNA]</scope>
</reference>
<dbReference type="InterPro" id="IPR038752">
    <property type="entry name" value="IQCH"/>
</dbReference>
<comment type="caution">
    <text evidence="3">The sequence shown here is derived from an EMBL/GenBank/DDBJ whole genome shotgun (WGS) entry which is preliminary data.</text>
</comment>
<dbReference type="EMBL" id="CALNXJ010000002">
    <property type="protein sequence ID" value="CAH3033234.1"/>
    <property type="molecule type" value="Genomic_DNA"/>
</dbReference>
<feature type="compositionally biased region" description="Polar residues" evidence="1">
    <location>
        <begin position="288"/>
        <end position="302"/>
    </location>
</feature>
<dbReference type="PROSITE" id="PS50096">
    <property type="entry name" value="IQ"/>
    <property type="match status" value="1"/>
</dbReference>
<feature type="compositionally biased region" description="Low complexity" evidence="1">
    <location>
        <begin position="1265"/>
        <end position="1274"/>
    </location>
</feature>
<dbReference type="InterPro" id="IPR056855">
    <property type="entry name" value="ATP-grasp_IQCH"/>
</dbReference>
<evidence type="ECO:0000256" key="1">
    <source>
        <dbReference type="SAM" id="MobiDB-lite"/>
    </source>
</evidence>
<feature type="compositionally biased region" description="Basic and acidic residues" evidence="1">
    <location>
        <begin position="1117"/>
        <end position="1142"/>
    </location>
</feature>
<feature type="region of interest" description="Disordered" evidence="1">
    <location>
        <begin position="1200"/>
        <end position="1291"/>
    </location>
</feature>
<organism evidence="3 4">
    <name type="scientific">Pocillopora meandrina</name>
    <dbReference type="NCBI Taxonomy" id="46732"/>
    <lineage>
        <taxon>Eukaryota</taxon>
        <taxon>Metazoa</taxon>
        <taxon>Cnidaria</taxon>
        <taxon>Anthozoa</taxon>
        <taxon>Hexacorallia</taxon>
        <taxon>Scleractinia</taxon>
        <taxon>Astrocoeniina</taxon>
        <taxon>Pocilloporidae</taxon>
        <taxon>Pocillopora</taxon>
    </lineage>
</organism>
<sequence length="1291" mass="144381">MFSLTDIQQGPTDIGEILVKVQDDLRHLKEQIISQGVSTEIIDLRTLESAIERTEQSVRDKAEQIVHSANNQVLTLPSLEGPVTGSTKKKQQEAVGDQRIVAFKRSSSPRKESFRSLLEPIAIAKEGNKPGPNAPAPGQQARDLRSLKIISNPAHPAARNILSERYGIALPYIVDKHEQPAQVPGKVVTGSTVEPVNTLPRANRVDPSLTPPPITEEDAQKGILSLIERGLIPLHESQHQFSRYTAPPPKDFVGVGGYNLSVVKMDPAGVQAARQSSIGEKKRRIRSPTEQQQPAPARGWTQNSKMKPLPLKAIEAPNMIPVPASTPANELKSVHKFVIQNGKTRVTSQDYLDFKQHYCLSWGSILTLILKLEELLTNYCVPIAFIDGDRLADLALVFELEQDPTVEHFLTCILNADDVEKIIKTPGRRYLGPKGTEMAAIKIQSTWRRYKDRSAYLLYRKRKWAAGVIAISWIMSCKISMVRKQLKATRKLQLKRFKVRAKAFQEAWPRIKDSRRVVIHIPSLGYAQHIRDELSEIKILQNLQMARLCDIADPKVEVIYVSPVELNDEVYQYYSKLLAMKARRLDKSNSESKGNGDEDEDIENRYKIIVPDAVDRFPTHNMCLSSILKYSPRTVKRLRNLIKGRDAYIVPGVLHKDDIYLADLLDIPVLSPEPEVATLYSTKSGSKRIFLSAKVEIPPGHFDIYSLPQLHESLAKLVTENLHIKRWLFKMDNEFDGRGTAFCDVTPYLKCYSWAVKECQRYGEKWNKKWAHEPTLIRVSAEIPEIMAHHATPVSHDLYPTWDKFLQDFLKRGGVIEACPPSDSVTTLSVDVLIEPTGETTILSMADQIHATSPFRCWGYSVPQTSVDPPVLCTAADAVSNACKLRGIVGYFSIDFVTFIDPKSLKQLVWAVDLKLRYSDSMAMTKLMLYVSGGEFQAPQSSFLVPVKKKREESGRRRRRKTVEEEEPPPNPNRFAILSTRLLHSNLSVIHYSVFFQMCRAHGIGFDMKEKAGTIFTLVDSSKREHLGMFVMSDDLQGSLSTFARNLSVIHQEISAPNMQGESNFQAAIDDIDSILGTTEENKQNPSIPSTKSPQLHAPRPKEMQRILQEHQQQMHAIEKDKKEMEEEKEKQRLAEEHRRSSQLEGRVQTGQSSAPPPTPAAAMSPVGSTCLIEETPVTTRAASVVSGVSNALTSYEAAQTSSGNNIAAESEKVSTNPPHPSEDVLNDGKTISESKKENHIARALPSPSDPAPKDDPKEKKRASSAKTKTSSRTLSPMEDGNGKRSMSAKK</sequence>
<accession>A0AAU9VQ70</accession>
<evidence type="ECO:0000313" key="3">
    <source>
        <dbReference type="EMBL" id="CAH3033234.1"/>
    </source>
</evidence>
<proteinExistence type="predicted"/>
<feature type="compositionally biased region" description="Basic and acidic residues" evidence="1">
    <location>
        <begin position="1231"/>
        <end position="1241"/>
    </location>
</feature>
<dbReference type="SMART" id="SM00015">
    <property type="entry name" value="IQ"/>
    <property type="match status" value="1"/>
</dbReference>
<dbReference type="InterPro" id="IPR000048">
    <property type="entry name" value="IQ_motif_EF-hand-BS"/>
</dbReference>
<dbReference type="Proteomes" id="UP001159428">
    <property type="component" value="Unassembled WGS sequence"/>
</dbReference>